<dbReference type="Proteomes" id="UP001408356">
    <property type="component" value="Unassembled WGS sequence"/>
</dbReference>
<sequence length="425" mass="48329">MTSADSQDFGAYQMTDTIEEGTANIGLSTEEHNTELQNSKFMPPPLPPRTYSNSDLFAITHTHLRTSTVHRDTVKPTPDTKTVTRDNGSNYTVIGKEDTIQISEKLFQESQDMIKNLEDRLVAETKLRTKAQNDLKSVSRQWKQVAHELSKQQTSAKSFHTVTDEYLKQQVGQLNYDIRTLAETYFDDLPPSLWPQASRQTDSPRPILPRHYDDCPASPTLAKSFVWRVLCKYIFNYFAWPTTTRVGEGLYDLTDHLEPTITADEFNDSSKLEALKKYHIWRATTADMVFKTDATMKTQDARRSYIDSVIKKHIDPITLRFIREPQRGQYHDLLHQIVENAVNLDEEISRQPAMVSWVFEAPESGPDSEGLDDTCLHYAVSGNQGVPVIIAPALMKRGKSSGEDFHEETQLLAAEICIVQDLLQS</sequence>
<protein>
    <submittedName>
        <fullName evidence="2">PH domain-containing protein</fullName>
    </submittedName>
</protein>
<organism evidence="2 3">
    <name type="scientific">Seiridium unicorne</name>
    <dbReference type="NCBI Taxonomy" id="138068"/>
    <lineage>
        <taxon>Eukaryota</taxon>
        <taxon>Fungi</taxon>
        <taxon>Dikarya</taxon>
        <taxon>Ascomycota</taxon>
        <taxon>Pezizomycotina</taxon>
        <taxon>Sordariomycetes</taxon>
        <taxon>Xylariomycetidae</taxon>
        <taxon>Amphisphaeriales</taxon>
        <taxon>Sporocadaceae</taxon>
        <taxon>Seiridium</taxon>
    </lineage>
</organism>
<name>A0ABR2UDZ8_9PEZI</name>
<evidence type="ECO:0000256" key="1">
    <source>
        <dbReference type="SAM" id="Coils"/>
    </source>
</evidence>
<evidence type="ECO:0000313" key="3">
    <source>
        <dbReference type="Proteomes" id="UP001408356"/>
    </source>
</evidence>
<keyword evidence="3" id="KW-1185">Reference proteome</keyword>
<dbReference type="EMBL" id="JARVKF010000448">
    <property type="protein sequence ID" value="KAK9412834.1"/>
    <property type="molecule type" value="Genomic_DNA"/>
</dbReference>
<gene>
    <name evidence="2" type="ORF">SUNI508_12343</name>
</gene>
<accession>A0ABR2UDZ8</accession>
<comment type="caution">
    <text evidence="2">The sequence shown here is derived from an EMBL/GenBank/DDBJ whole genome shotgun (WGS) entry which is preliminary data.</text>
</comment>
<reference evidence="2 3" key="1">
    <citation type="journal article" date="2024" name="J. Plant Pathol.">
        <title>Sequence and assembly of the genome of Seiridium unicorne, isolate CBS 538.82, causal agent of cypress canker disease.</title>
        <authorList>
            <person name="Scali E."/>
            <person name="Rocca G.D."/>
            <person name="Danti R."/>
            <person name="Garbelotto M."/>
            <person name="Barberini S."/>
            <person name="Baroncelli R."/>
            <person name="Emiliani G."/>
        </authorList>
    </citation>
    <scope>NUCLEOTIDE SEQUENCE [LARGE SCALE GENOMIC DNA]</scope>
    <source>
        <strain evidence="2 3">BM-138-508</strain>
    </source>
</reference>
<evidence type="ECO:0000313" key="2">
    <source>
        <dbReference type="EMBL" id="KAK9412834.1"/>
    </source>
</evidence>
<proteinExistence type="predicted"/>
<keyword evidence="1" id="KW-0175">Coiled coil</keyword>
<feature type="coiled-coil region" evidence="1">
    <location>
        <begin position="100"/>
        <end position="134"/>
    </location>
</feature>